<proteinExistence type="predicted"/>
<dbReference type="AlphaFoldDB" id="A0A6C0JWI7"/>
<dbReference type="EMBL" id="MN740694">
    <property type="protein sequence ID" value="QHU08094.1"/>
    <property type="molecule type" value="Genomic_DNA"/>
</dbReference>
<protein>
    <submittedName>
        <fullName evidence="1">Uncharacterized protein</fullName>
    </submittedName>
</protein>
<sequence length="183" mass="20467">MADFINNDEDNFANYGDFVESVGGVFQGSERGSDTGFVDDVPRSGGVASQEDIAAGEDSGPKFEATFKEKEGAQNFGEALNARSAADKPFLQLREAFLNILGEDEGNYKFIDNVITSLRDSKIFPTLNAVYVANAKLFLKENKTYDSKSISNWVNRMNKRFGDKYLDTTDFFRYLQIGKIIFK</sequence>
<name>A0A6C0JWI7_9ZZZZ</name>
<evidence type="ECO:0000313" key="1">
    <source>
        <dbReference type="EMBL" id="QHU08094.1"/>
    </source>
</evidence>
<reference evidence="1" key="1">
    <citation type="journal article" date="2020" name="Nature">
        <title>Giant virus diversity and host interactions through global metagenomics.</title>
        <authorList>
            <person name="Schulz F."/>
            <person name="Roux S."/>
            <person name="Paez-Espino D."/>
            <person name="Jungbluth S."/>
            <person name="Walsh D.A."/>
            <person name="Denef V.J."/>
            <person name="McMahon K.D."/>
            <person name="Konstantinidis K.T."/>
            <person name="Eloe-Fadrosh E.A."/>
            <person name="Kyrpides N.C."/>
            <person name="Woyke T."/>
        </authorList>
    </citation>
    <scope>NUCLEOTIDE SEQUENCE</scope>
    <source>
        <strain evidence="1">GVMAG-S-1062768-28</strain>
    </source>
</reference>
<organism evidence="1">
    <name type="scientific">viral metagenome</name>
    <dbReference type="NCBI Taxonomy" id="1070528"/>
    <lineage>
        <taxon>unclassified sequences</taxon>
        <taxon>metagenomes</taxon>
        <taxon>organismal metagenomes</taxon>
    </lineage>
</organism>
<accession>A0A6C0JWI7</accession>